<reference evidence="4" key="1">
    <citation type="submission" date="2017-10" db="EMBL/GenBank/DDBJ databases">
        <authorList>
            <person name="Regsiter A."/>
            <person name="William W."/>
        </authorList>
    </citation>
    <scope>NUCLEOTIDE SEQUENCE [LARGE SCALE GENOMIC DNA]</scope>
</reference>
<protein>
    <submittedName>
        <fullName evidence="3">Putative glycosyl transferase</fullName>
        <ecNumber evidence="3">2.4.1.-</ecNumber>
    </submittedName>
</protein>
<dbReference type="SUPFAM" id="SSF53756">
    <property type="entry name" value="UDP-Glycosyltransferase/glycogen phosphorylase"/>
    <property type="match status" value="1"/>
</dbReference>
<evidence type="ECO:0000313" key="4">
    <source>
        <dbReference type="Proteomes" id="UP000233769"/>
    </source>
</evidence>
<dbReference type="CDD" id="cd03802">
    <property type="entry name" value="GT4_AviGT4-like"/>
    <property type="match status" value="1"/>
</dbReference>
<dbReference type="EMBL" id="LT962688">
    <property type="protein sequence ID" value="SOR31476.1"/>
    <property type="molecule type" value="Genomic_DNA"/>
</dbReference>
<evidence type="ECO:0000259" key="2">
    <source>
        <dbReference type="Pfam" id="PF13439"/>
    </source>
</evidence>
<dbReference type="InterPro" id="IPR028098">
    <property type="entry name" value="Glyco_trans_4-like_N"/>
</dbReference>
<evidence type="ECO:0000313" key="3">
    <source>
        <dbReference type="EMBL" id="SOR31476.1"/>
    </source>
</evidence>
<dbReference type="AlphaFoldDB" id="A0A2N9AVW2"/>
<name>A0A2N9AVW2_METEX</name>
<dbReference type="InterPro" id="IPR050194">
    <property type="entry name" value="Glycosyltransferase_grp1"/>
</dbReference>
<feature type="domain" description="Glycosyl transferase family 1" evidence="1">
    <location>
        <begin position="178"/>
        <end position="318"/>
    </location>
</feature>
<sequence length="366" mass="39132">MPLKIAVIAHLKFPIGQPYLGGLEMHTHHLAGALRARGHRVTLFASEGSDPALVPNPVCPPTGDALGDPVACERIERAELAAYERIMEAVARGGFDIVHNNSLHDLPLRASHTLPVPMTTALHTPPFESLAEGVRAAKPGMIFAAVSPSLAQEWQPLVPDARVIGNGIDLSTFAFSPKADPAGYVFWSGRIVPEKGTHLAIDAARRAGIPLRFAGPQPNPRYWNEWIAPRLGADAAYVGHLSHRELAHQLGGARAAIVSPRWEEPFGLVVAEALACGTPVAAFGRGAIPDIVDRFSGALAPADDVAALARAIQRAVGLDRRACRRRAETLYDAQVMTDGYEELYREVLAGAPAQSSRAALFERPAA</sequence>
<dbReference type="GO" id="GO:0016757">
    <property type="term" value="F:glycosyltransferase activity"/>
    <property type="evidence" value="ECO:0007669"/>
    <property type="project" value="UniProtKB-KW"/>
</dbReference>
<proteinExistence type="predicted"/>
<dbReference type="InterPro" id="IPR001296">
    <property type="entry name" value="Glyco_trans_1"/>
</dbReference>
<dbReference type="PANTHER" id="PTHR45947:SF3">
    <property type="entry name" value="SULFOQUINOVOSYL TRANSFERASE SQD2"/>
    <property type="match status" value="1"/>
</dbReference>
<keyword evidence="3" id="KW-0328">Glycosyltransferase</keyword>
<dbReference type="Gene3D" id="3.40.50.2000">
    <property type="entry name" value="Glycogen Phosphorylase B"/>
    <property type="match status" value="2"/>
</dbReference>
<dbReference type="Pfam" id="PF13439">
    <property type="entry name" value="Glyco_transf_4"/>
    <property type="match status" value="1"/>
</dbReference>
<accession>A0A2N9AVW2</accession>
<evidence type="ECO:0000259" key="1">
    <source>
        <dbReference type="Pfam" id="PF00534"/>
    </source>
</evidence>
<dbReference type="EC" id="2.4.1.-" evidence="3"/>
<dbReference type="PANTHER" id="PTHR45947">
    <property type="entry name" value="SULFOQUINOVOSYL TRANSFERASE SQD2"/>
    <property type="match status" value="1"/>
</dbReference>
<dbReference type="Proteomes" id="UP000233769">
    <property type="component" value="Chromosome tk0001"/>
</dbReference>
<gene>
    <name evidence="3" type="ORF">TK0001_4891</name>
</gene>
<feature type="domain" description="Glycosyltransferase subfamily 4-like N-terminal" evidence="2">
    <location>
        <begin position="21"/>
        <end position="171"/>
    </location>
</feature>
<keyword evidence="3" id="KW-0808">Transferase</keyword>
<dbReference type="Pfam" id="PF00534">
    <property type="entry name" value="Glycos_transf_1"/>
    <property type="match status" value="1"/>
</dbReference>
<organism evidence="3 4">
    <name type="scientific">Methylorubrum extorquens</name>
    <name type="common">Methylobacterium dichloromethanicum</name>
    <name type="synonym">Methylobacterium extorquens</name>
    <dbReference type="NCBI Taxonomy" id="408"/>
    <lineage>
        <taxon>Bacteria</taxon>
        <taxon>Pseudomonadati</taxon>
        <taxon>Pseudomonadota</taxon>
        <taxon>Alphaproteobacteria</taxon>
        <taxon>Hyphomicrobiales</taxon>
        <taxon>Methylobacteriaceae</taxon>
        <taxon>Methylorubrum</taxon>
    </lineage>
</organism>